<dbReference type="PANTHER" id="PTHR31515:SF2">
    <property type="entry name" value="TRANSMEMBRANE PROTEIN"/>
    <property type="match status" value="1"/>
</dbReference>
<comment type="caution">
    <text evidence="1">The sequence shown here is derived from an EMBL/GenBank/DDBJ whole genome shotgun (WGS) entry which is preliminary data.</text>
</comment>
<dbReference type="EMBL" id="PNBA02000021">
    <property type="protein sequence ID" value="KAG6386917.1"/>
    <property type="molecule type" value="Genomic_DNA"/>
</dbReference>
<reference evidence="1" key="1">
    <citation type="submission" date="2018-01" db="EMBL/GenBank/DDBJ databases">
        <authorList>
            <person name="Mao J.F."/>
        </authorList>
    </citation>
    <scope>NUCLEOTIDE SEQUENCE</scope>
    <source>
        <strain evidence="1">Huo1</strain>
        <tissue evidence="1">Leaf</tissue>
    </source>
</reference>
<name>A0A8X8W2H7_SALSN</name>
<organism evidence="1">
    <name type="scientific">Salvia splendens</name>
    <name type="common">Scarlet sage</name>
    <dbReference type="NCBI Taxonomy" id="180675"/>
    <lineage>
        <taxon>Eukaryota</taxon>
        <taxon>Viridiplantae</taxon>
        <taxon>Streptophyta</taxon>
        <taxon>Embryophyta</taxon>
        <taxon>Tracheophyta</taxon>
        <taxon>Spermatophyta</taxon>
        <taxon>Magnoliopsida</taxon>
        <taxon>eudicotyledons</taxon>
        <taxon>Gunneridae</taxon>
        <taxon>Pentapetalae</taxon>
        <taxon>asterids</taxon>
        <taxon>lamiids</taxon>
        <taxon>Lamiales</taxon>
        <taxon>Lamiaceae</taxon>
        <taxon>Nepetoideae</taxon>
        <taxon>Mentheae</taxon>
        <taxon>Salviinae</taxon>
        <taxon>Salvia</taxon>
        <taxon>Salvia subgen. Calosphace</taxon>
        <taxon>core Calosphace</taxon>
    </lineage>
</organism>
<evidence type="ECO:0000313" key="2">
    <source>
        <dbReference type="Proteomes" id="UP000298416"/>
    </source>
</evidence>
<sequence>MRLSVIKSSHLLVLHLESKRSVFEDKEDSLEEAWYTVMFYCTCSELEVVFFWILGNIANYVKLLEVHSIYLPLPVNFDFIGFEGNGNQDFKLNPEELE</sequence>
<dbReference type="AlphaFoldDB" id="A0A8X8W2H7"/>
<keyword evidence="2" id="KW-1185">Reference proteome</keyword>
<dbReference type="Proteomes" id="UP000298416">
    <property type="component" value="Unassembled WGS sequence"/>
</dbReference>
<dbReference type="PANTHER" id="PTHR31515">
    <property type="entry name" value="TRANSMEMBRANE PROTEIN-RELATED"/>
    <property type="match status" value="1"/>
</dbReference>
<protein>
    <submittedName>
        <fullName evidence="1">Uncharacterized protein</fullName>
    </submittedName>
</protein>
<gene>
    <name evidence="1" type="ORF">SASPL_152097</name>
</gene>
<reference evidence="1" key="2">
    <citation type="submission" date="2020-08" db="EMBL/GenBank/DDBJ databases">
        <title>Plant Genome Project.</title>
        <authorList>
            <person name="Zhang R.-G."/>
        </authorList>
    </citation>
    <scope>NUCLEOTIDE SEQUENCE</scope>
    <source>
        <strain evidence="1">Huo1</strain>
        <tissue evidence="1">Leaf</tissue>
    </source>
</reference>
<accession>A0A8X8W2H7</accession>
<evidence type="ECO:0000313" key="1">
    <source>
        <dbReference type="EMBL" id="KAG6386917.1"/>
    </source>
</evidence>
<proteinExistence type="predicted"/>